<protein>
    <submittedName>
        <fullName evidence="1">Uncharacterized protein</fullName>
    </submittedName>
</protein>
<evidence type="ECO:0000313" key="1">
    <source>
        <dbReference type="EMBL" id="OBS23466.1"/>
    </source>
</evidence>
<gene>
    <name evidence="1" type="ORF">FPOA_04015</name>
</gene>
<evidence type="ECO:0000313" key="2">
    <source>
        <dbReference type="Proteomes" id="UP000091967"/>
    </source>
</evidence>
<reference evidence="1 2" key="1">
    <citation type="submission" date="2016-06" db="EMBL/GenBank/DDBJ databases">
        <title>Living apart together: crosstalk between the core and supernumerary genomes in a fungal plant pathogen.</title>
        <authorList>
            <person name="Vanheule A."/>
            <person name="Audenaert K."/>
            <person name="Warris S."/>
            <person name="Van De Geest H."/>
            <person name="Schijlen E."/>
            <person name="Hofte M."/>
            <person name="De Saeger S."/>
            <person name="Haesaert G."/>
            <person name="Waalwijk C."/>
            <person name="Van Der Lee T."/>
        </authorList>
    </citation>
    <scope>NUCLEOTIDE SEQUENCE [LARGE SCALE GENOMIC DNA]</scope>
    <source>
        <strain evidence="1 2">2516</strain>
    </source>
</reference>
<comment type="caution">
    <text evidence="1">The sequence shown here is derived from an EMBL/GenBank/DDBJ whole genome shotgun (WGS) entry which is preliminary data.</text>
</comment>
<keyword evidence="2" id="KW-1185">Reference proteome</keyword>
<accession>A0A1B8ASX0</accession>
<proteinExistence type="predicted"/>
<name>A0A1B8ASX0_FUSPO</name>
<dbReference type="AlphaFoldDB" id="A0A1B8ASX0"/>
<sequence>MVSLPFPAAEELLAHAEEPDHGSIRFLISGSATCTNPIFKEVKKYLRAFERSVCYMVLSSQRPRYMDNLMHDLTGKLSIWTYFHQRTIWMTAICSFHYELYENQSQNPTTMTIARA</sequence>
<organism evidence="1 2">
    <name type="scientific">Fusarium poae</name>
    <dbReference type="NCBI Taxonomy" id="36050"/>
    <lineage>
        <taxon>Eukaryota</taxon>
        <taxon>Fungi</taxon>
        <taxon>Dikarya</taxon>
        <taxon>Ascomycota</taxon>
        <taxon>Pezizomycotina</taxon>
        <taxon>Sordariomycetes</taxon>
        <taxon>Hypocreomycetidae</taxon>
        <taxon>Hypocreales</taxon>
        <taxon>Nectriaceae</taxon>
        <taxon>Fusarium</taxon>
    </lineage>
</organism>
<dbReference type="EMBL" id="LYXU01000002">
    <property type="protein sequence ID" value="OBS23466.1"/>
    <property type="molecule type" value="Genomic_DNA"/>
</dbReference>
<dbReference type="Proteomes" id="UP000091967">
    <property type="component" value="Unassembled WGS sequence"/>
</dbReference>